<feature type="compositionally biased region" description="Polar residues" evidence="1">
    <location>
        <begin position="61"/>
        <end position="73"/>
    </location>
</feature>
<dbReference type="Pfam" id="PF14655">
    <property type="entry name" value="RAB3GAP2_N"/>
    <property type="match status" value="1"/>
</dbReference>
<proteinExistence type="predicted"/>
<dbReference type="EMBL" id="OZ035834">
    <property type="protein sequence ID" value="CAL1574626.1"/>
    <property type="molecule type" value="Genomic_DNA"/>
</dbReference>
<accession>A0AAV2JDN7</accession>
<dbReference type="InterPro" id="IPR032839">
    <property type="entry name" value="RAB3GAP_N"/>
</dbReference>
<feature type="region of interest" description="Disordered" evidence="1">
    <location>
        <begin position="26"/>
        <end position="73"/>
    </location>
</feature>
<dbReference type="InterPro" id="IPR026059">
    <property type="entry name" value="Rab3GAP2"/>
</dbReference>
<evidence type="ECO:0000313" key="3">
    <source>
        <dbReference type="EMBL" id="CAL1574626.1"/>
    </source>
</evidence>
<dbReference type="AlphaFoldDB" id="A0AAV2JDN7"/>
<organism evidence="3 4">
    <name type="scientific">Knipowitschia caucasica</name>
    <name type="common">Caucasian dwarf goby</name>
    <name type="synonym">Pomatoschistus caucasicus</name>
    <dbReference type="NCBI Taxonomy" id="637954"/>
    <lineage>
        <taxon>Eukaryota</taxon>
        <taxon>Metazoa</taxon>
        <taxon>Chordata</taxon>
        <taxon>Craniata</taxon>
        <taxon>Vertebrata</taxon>
        <taxon>Euteleostomi</taxon>
        <taxon>Actinopterygii</taxon>
        <taxon>Neopterygii</taxon>
        <taxon>Teleostei</taxon>
        <taxon>Neoteleostei</taxon>
        <taxon>Acanthomorphata</taxon>
        <taxon>Gobiaria</taxon>
        <taxon>Gobiiformes</taxon>
        <taxon>Gobioidei</taxon>
        <taxon>Gobiidae</taxon>
        <taxon>Gobiinae</taxon>
        <taxon>Knipowitschia</taxon>
    </lineage>
</organism>
<evidence type="ECO:0000256" key="1">
    <source>
        <dbReference type="SAM" id="MobiDB-lite"/>
    </source>
</evidence>
<name>A0AAV2JDN7_KNICA</name>
<reference evidence="3 4" key="1">
    <citation type="submission" date="2024-04" db="EMBL/GenBank/DDBJ databases">
        <authorList>
            <person name="Waldvogel A.-M."/>
            <person name="Schoenle A."/>
        </authorList>
    </citation>
    <scope>NUCLEOTIDE SEQUENCE [LARGE SCALE GENOMIC DNA]</scope>
</reference>
<dbReference type="Proteomes" id="UP001497482">
    <property type="component" value="Chromosome 12"/>
</dbReference>
<sequence>MSCSLFEFCRLQELKTVKDYLFQSQKTEVEEEKPQTDELTWDTSDWESAWDNDVKEEENAATPSSTAEDGPQQTAPGWLQNCIVALSPCSDLLVIAREQKAVFLSAKWRTDDGGREEMTLAVSWSGILSEEGESVSSAICIPLASQKRS</sequence>
<protein>
    <recommendedName>
        <fullName evidence="2">Rab3-GAP regulatory subunit N-terminal domain-containing protein</fullName>
    </recommendedName>
</protein>
<evidence type="ECO:0000259" key="2">
    <source>
        <dbReference type="Pfam" id="PF14655"/>
    </source>
</evidence>
<feature type="compositionally biased region" description="Acidic residues" evidence="1">
    <location>
        <begin position="44"/>
        <end position="56"/>
    </location>
</feature>
<evidence type="ECO:0000313" key="4">
    <source>
        <dbReference type="Proteomes" id="UP001497482"/>
    </source>
</evidence>
<feature type="domain" description="Rab3-GAP regulatory subunit N-terminal" evidence="2">
    <location>
        <begin position="78"/>
        <end position="146"/>
    </location>
</feature>
<dbReference type="PANTHER" id="PTHR12472:SF0">
    <property type="entry name" value="RAB3 GTPASE-ACTIVATING PROTEIN NON-CATALYTIC SUBUNIT"/>
    <property type="match status" value="1"/>
</dbReference>
<dbReference type="PANTHER" id="PTHR12472">
    <property type="entry name" value="RAB3-GAP REGULATORY DOMAIN"/>
    <property type="match status" value="1"/>
</dbReference>
<gene>
    <name evidence="3" type="ORF">KC01_LOCUS6334</name>
</gene>
<keyword evidence="4" id="KW-1185">Reference proteome</keyword>